<gene>
    <name evidence="8" type="primary">nudL</name>
    <name evidence="8" type="ORF">LMG28138_01203</name>
</gene>
<dbReference type="GO" id="GO:0010945">
    <property type="term" value="F:coenzyme A diphosphatase activity"/>
    <property type="evidence" value="ECO:0007669"/>
    <property type="project" value="InterPro"/>
</dbReference>
<evidence type="ECO:0000313" key="8">
    <source>
        <dbReference type="EMBL" id="CAB3781407.1"/>
    </source>
</evidence>
<evidence type="ECO:0000256" key="3">
    <source>
        <dbReference type="ARBA" id="ARBA00022723"/>
    </source>
</evidence>
<evidence type="ECO:0000256" key="4">
    <source>
        <dbReference type="ARBA" id="ARBA00022801"/>
    </source>
</evidence>
<accession>A0A6S7C549</accession>
<dbReference type="AlphaFoldDB" id="A0A6S7C549"/>
<dbReference type="SUPFAM" id="SSF55811">
    <property type="entry name" value="Nudix"/>
    <property type="match status" value="1"/>
</dbReference>
<dbReference type="EMBL" id="CADIKM010000004">
    <property type="protein sequence ID" value="CAB3781407.1"/>
    <property type="molecule type" value="Genomic_DNA"/>
</dbReference>
<feature type="domain" description="Nudix hydrolase" evidence="7">
    <location>
        <begin position="60"/>
        <end position="196"/>
    </location>
</feature>
<dbReference type="InterPro" id="IPR045121">
    <property type="entry name" value="CoAse"/>
</dbReference>
<dbReference type="InterPro" id="IPR000086">
    <property type="entry name" value="NUDIX_hydrolase_dom"/>
</dbReference>
<reference evidence="8 9" key="1">
    <citation type="submission" date="2020-04" db="EMBL/GenBank/DDBJ databases">
        <authorList>
            <person name="De Canck E."/>
        </authorList>
    </citation>
    <scope>NUCLEOTIDE SEQUENCE [LARGE SCALE GENOMIC DNA]</scope>
    <source>
        <strain evidence="8 9">LMG 28138</strain>
    </source>
</reference>
<keyword evidence="3" id="KW-0479">Metal-binding</keyword>
<dbReference type="GO" id="GO:0046872">
    <property type="term" value="F:metal ion binding"/>
    <property type="evidence" value="ECO:0007669"/>
    <property type="project" value="UniProtKB-KW"/>
</dbReference>
<proteinExistence type="predicted"/>
<organism evidence="8 9">
    <name type="scientific">Pararobbsia alpina</name>
    <dbReference type="NCBI Taxonomy" id="621374"/>
    <lineage>
        <taxon>Bacteria</taxon>
        <taxon>Pseudomonadati</taxon>
        <taxon>Pseudomonadota</taxon>
        <taxon>Betaproteobacteria</taxon>
        <taxon>Burkholderiales</taxon>
        <taxon>Burkholderiaceae</taxon>
        <taxon>Pararobbsia</taxon>
    </lineage>
</organism>
<evidence type="ECO:0000259" key="7">
    <source>
        <dbReference type="PROSITE" id="PS51462"/>
    </source>
</evidence>
<dbReference type="PROSITE" id="PS51462">
    <property type="entry name" value="NUDIX"/>
    <property type="match status" value="1"/>
</dbReference>
<comment type="cofactor">
    <cofactor evidence="1">
        <name>Mn(2+)</name>
        <dbReference type="ChEBI" id="CHEBI:29035"/>
    </cofactor>
</comment>
<keyword evidence="5" id="KW-0460">Magnesium</keyword>
<dbReference type="Gene3D" id="3.90.79.10">
    <property type="entry name" value="Nucleoside Triphosphate Pyrophosphohydrolase"/>
    <property type="match status" value="1"/>
</dbReference>
<dbReference type="PANTHER" id="PTHR12992:SF11">
    <property type="entry name" value="MITOCHONDRIAL COENZYME A DIPHOSPHATASE NUDT8"/>
    <property type="match status" value="1"/>
</dbReference>
<evidence type="ECO:0000256" key="5">
    <source>
        <dbReference type="ARBA" id="ARBA00022842"/>
    </source>
</evidence>
<evidence type="ECO:0000256" key="6">
    <source>
        <dbReference type="ARBA" id="ARBA00023211"/>
    </source>
</evidence>
<sequence>MARPLFDPELLPVVSIDDALPPVSSERLSPAALRKRFASLDHAWEPEPAEDSRVDPARDPRVAAVLIPLVDRRDGLTVLLTQRAEHLTDHAGQISFPGGRVEPGDRDAVATALREAYEEVALDPAHVEVLGCLPDLLTGTGYCVTPVVALVHPPFTVTADDGEVAEIFEVPLAFLMDPAHHQIREFRYETGSRRFFSMPFPRADNEGAYFIWGATARMLRNLYRFLLV</sequence>
<keyword evidence="4 8" id="KW-0378">Hydrolase</keyword>
<evidence type="ECO:0000256" key="2">
    <source>
        <dbReference type="ARBA" id="ARBA00001946"/>
    </source>
</evidence>
<keyword evidence="6" id="KW-0464">Manganese</keyword>
<dbReference type="NCBIfam" id="NF007980">
    <property type="entry name" value="PRK10707.1"/>
    <property type="match status" value="1"/>
</dbReference>
<protein>
    <submittedName>
        <fullName evidence="8">Putative Nudix hydrolase NudL</fullName>
        <ecNumber evidence="8">3.6.1.-</ecNumber>
    </submittedName>
</protein>
<dbReference type="PANTHER" id="PTHR12992">
    <property type="entry name" value="NUDIX HYDROLASE"/>
    <property type="match status" value="1"/>
</dbReference>
<keyword evidence="9" id="KW-1185">Reference proteome</keyword>
<dbReference type="Pfam" id="PF00293">
    <property type="entry name" value="NUDIX"/>
    <property type="match status" value="1"/>
</dbReference>
<comment type="cofactor">
    <cofactor evidence="2">
        <name>Mg(2+)</name>
        <dbReference type="ChEBI" id="CHEBI:18420"/>
    </cofactor>
</comment>
<dbReference type="EC" id="3.6.1.-" evidence="8"/>
<evidence type="ECO:0000313" key="9">
    <source>
        <dbReference type="Proteomes" id="UP000494115"/>
    </source>
</evidence>
<name>A0A6S7C549_9BURK</name>
<dbReference type="CDD" id="cd03426">
    <property type="entry name" value="NUDIX_CoAse_Nudt7"/>
    <property type="match status" value="1"/>
</dbReference>
<evidence type="ECO:0000256" key="1">
    <source>
        <dbReference type="ARBA" id="ARBA00001936"/>
    </source>
</evidence>
<dbReference type="RefSeq" id="WP_175103742.1">
    <property type="nucleotide sequence ID" value="NZ_CADIKM010000004.1"/>
</dbReference>
<dbReference type="Proteomes" id="UP000494115">
    <property type="component" value="Unassembled WGS sequence"/>
</dbReference>
<dbReference type="InterPro" id="IPR015797">
    <property type="entry name" value="NUDIX_hydrolase-like_dom_sf"/>
</dbReference>